<dbReference type="EMBL" id="JACSIT010000152">
    <property type="protein sequence ID" value="MBC6996256.1"/>
    <property type="molecule type" value="Genomic_DNA"/>
</dbReference>
<name>A0A923PR56_9BACT</name>
<feature type="chain" id="PRO_5037964701" evidence="3">
    <location>
        <begin position="28"/>
        <end position="456"/>
    </location>
</feature>
<dbReference type="GO" id="GO:0004185">
    <property type="term" value="F:serine-type carboxypeptidase activity"/>
    <property type="evidence" value="ECO:0007669"/>
    <property type="project" value="InterPro"/>
</dbReference>
<dbReference type="PANTHER" id="PTHR30023">
    <property type="entry name" value="D-ALANYL-D-ALANINE CARBOXYPEPTIDASE"/>
    <property type="match status" value="1"/>
</dbReference>
<dbReference type="Proteomes" id="UP000650081">
    <property type="component" value="Unassembled WGS sequence"/>
</dbReference>
<comment type="similarity">
    <text evidence="1">Belongs to the peptidase S13 family.</text>
</comment>
<accession>A0A923PR56</accession>
<evidence type="ECO:0000256" key="2">
    <source>
        <dbReference type="ARBA" id="ARBA00022801"/>
    </source>
</evidence>
<protein>
    <submittedName>
        <fullName evidence="4">D-alanyl-D-alanine carboxypeptidase</fullName>
    </submittedName>
</protein>
<gene>
    <name evidence="4" type="ORF">H9S92_18945</name>
</gene>
<dbReference type="InterPro" id="IPR012338">
    <property type="entry name" value="Beta-lactam/transpept-like"/>
</dbReference>
<evidence type="ECO:0000256" key="1">
    <source>
        <dbReference type="ARBA" id="ARBA00006096"/>
    </source>
</evidence>
<evidence type="ECO:0000256" key="3">
    <source>
        <dbReference type="SAM" id="SignalP"/>
    </source>
</evidence>
<keyword evidence="2" id="KW-0378">Hydrolase</keyword>
<keyword evidence="4" id="KW-0121">Carboxypeptidase</keyword>
<dbReference type="GO" id="GO:0000270">
    <property type="term" value="P:peptidoglycan metabolic process"/>
    <property type="evidence" value="ECO:0007669"/>
    <property type="project" value="TreeGrafter"/>
</dbReference>
<dbReference type="PANTHER" id="PTHR30023:SF0">
    <property type="entry name" value="PENICILLIN-SENSITIVE CARBOXYPEPTIDASE A"/>
    <property type="match status" value="1"/>
</dbReference>
<comment type="caution">
    <text evidence="4">The sequence shown here is derived from an EMBL/GenBank/DDBJ whole genome shotgun (WGS) entry which is preliminary data.</text>
</comment>
<proteinExistence type="inferred from homology"/>
<dbReference type="RefSeq" id="WP_187468269.1">
    <property type="nucleotide sequence ID" value="NZ_JACSIT010000152.1"/>
</dbReference>
<reference evidence="4" key="1">
    <citation type="submission" date="2020-08" db="EMBL/GenBank/DDBJ databases">
        <title>Lewinella bacteria from marine environments.</title>
        <authorList>
            <person name="Zhong Y."/>
        </authorList>
    </citation>
    <scope>NUCLEOTIDE SEQUENCE</scope>
    <source>
        <strain evidence="4">KCTC 42187</strain>
    </source>
</reference>
<dbReference type="SUPFAM" id="SSF56601">
    <property type="entry name" value="beta-lactamase/transpeptidase-like"/>
    <property type="match status" value="1"/>
</dbReference>
<evidence type="ECO:0000313" key="5">
    <source>
        <dbReference type="Proteomes" id="UP000650081"/>
    </source>
</evidence>
<dbReference type="Gene3D" id="3.40.710.10">
    <property type="entry name" value="DD-peptidase/beta-lactamase superfamily"/>
    <property type="match status" value="2"/>
</dbReference>
<dbReference type="PRINTS" id="PR00922">
    <property type="entry name" value="DADACBPTASE3"/>
</dbReference>
<sequence length="456" mass="51358">MTRFIPFLKAVFCLVLLLLMALPQVQGQVDGSARTTRQLELLVAENEVFAQAHTGFVLYDLATQAPVYTHQPDHRFVPASNVKLLTFFVAQRLLGNRTPGLFYQDFPDRTEVWGTGYPLALHPDFAAYDELRPWLLQRTKPLVLNFPTDAGAVPRYGAGWSWDDFNDAYVFERSAFPLYGNKLYLDLSPVDAEGRQILLGSPPSIAASLQQSTQREPLITRSEFGNDFTVGANFFHPSTFPIERPLHLTPYLIANELASAYPQVRVSSGQLPYPPPPQLSTLEVSLPDTIYRRLLQESDNFLAEQLLLQAASQRYFLPDAELILAYARDTLLPSIGIKDIRWADGSGLSRYSLLSPRHFAQVLMALDREVGRERLLSLLSAGGVSGTLKNRFDGRSETYVWAKTGTLRGVSAVSGLLKTKRGRWLAFSFLHNNFVGTSRPYFIQMERTLEWCYDNL</sequence>
<feature type="signal peptide" evidence="3">
    <location>
        <begin position="1"/>
        <end position="27"/>
    </location>
</feature>
<dbReference type="GO" id="GO:0006508">
    <property type="term" value="P:proteolysis"/>
    <property type="evidence" value="ECO:0007669"/>
    <property type="project" value="InterPro"/>
</dbReference>
<dbReference type="InterPro" id="IPR000667">
    <property type="entry name" value="Peptidase_S13"/>
</dbReference>
<organism evidence="4 5">
    <name type="scientific">Neolewinella lacunae</name>
    <dbReference type="NCBI Taxonomy" id="1517758"/>
    <lineage>
        <taxon>Bacteria</taxon>
        <taxon>Pseudomonadati</taxon>
        <taxon>Bacteroidota</taxon>
        <taxon>Saprospiria</taxon>
        <taxon>Saprospirales</taxon>
        <taxon>Lewinellaceae</taxon>
        <taxon>Neolewinella</taxon>
    </lineage>
</organism>
<keyword evidence="4" id="KW-0645">Protease</keyword>
<keyword evidence="3" id="KW-0732">Signal</keyword>
<keyword evidence="5" id="KW-1185">Reference proteome</keyword>
<evidence type="ECO:0000313" key="4">
    <source>
        <dbReference type="EMBL" id="MBC6996256.1"/>
    </source>
</evidence>
<dbReference type="AlphaFoldDB" id="A0A923PR56"/>
<dbReference type="Pfam" id="PF02113">
    <property type="entry name" value="Peptidase_S13"/>
    <property type="match status" value="2"/>
</dbReference>